<dbReference type="Proteomes" id="UP001597034">
    <property type="component" value="Unassembled WGS sequence"/>
</dbReference>
<sequence>MHVTPIEDAPDLDGALHLHPFLGGSVSSSTVRLFADLTGRYDTGNILVIKRFPTGIEEIESLFINEEDSVTAPDVIGLAAHSRRVLEESPQSSRVLAPAEQSLLLEIYEAQYDWKTPYLQRASNQESFVSDLGRFVAEATWQGSRIETDDDILGELAEFNRSFHEWLHSHGLQDPGNVLSAAIEQLQNDETRQRIQREFDAVLVLEFEEFTPIDRAYLAWLTLDVPLVCVAERDSAIQRLWNEAGRIENLVPGLSVVDHTETDQRARPEAVASHLATGDQPDTTDDGHVAVLESPTFEAQVRRIADEIELRRRADSLSYDEIAVVLQDSKAPIPETLRLLQNAGIPVTSATVGGLEHDPAARELYALVCRCSDRTQSDGAWSADRAHTTLTARIENPTDLSGLRDEVVERARTAGIEYALWHWILETDLKGRIGRDETPLDAKTQFEHVREVLSLASFVDDSDLIEASWGTLRHGLEREMERAASDRVASELETPTEGVLVDTVRVVKNTTKDTVFMVNAVDRDYPADPRFTALFPTPHLEQLDAYPSYTTPTESDVKKTFSTETELLTRPLRAYYAALSRRFLAVGARAAENRLYFGTYREEAGGTGSNLQPSRFLAAAEEAVGPFERIKHDGIHSHGSAVEFALTRSDRALDEIRRAGVIGDPVDVDVVREDFATIQTLLDQDLPAEVREAIQTRVDFAEGVVHRE</sequence>
<gene>
    <name evidence="1" type="ORF">ACFSBL_20020</name>
</gene>
<evidence type="ECO:0000313" key="1">
    <source>
        <dbReference type="EMBL" id="MFD1647978.1"/>
    </source>
</evidence>
<proteinExistence type="predicted"/>
<evidence type="ECO:0000313" key="2">
    <source>
        <dbReference type="Proteomes" id="UP001597034"/>
    </source>
</evidence>
<dbReference type="AlphaFoldDB" id="A0ABD6DS96"/>
<reference evidence="1 2" key="1">
    <citation type="journal article" date="2019" name="Int. J. Syst. Evol. Microbiol.">
        <title>The Global Catalogue of Microorganisms (GCM) 10K type strain sequencing project: providing services to taxonomists for standard genome sequencing and annotation.</title>
        <authorList>
            <consortium name="The Broad Institute Genomics Platform"/>
            <consortium name="The Broad Institute Genome Sequencing Center for Infectious Disease"/>
            <person name="Wu L."/>
            <person name="Ma J."/>
        </authorList>
    </citation>
    <scope>NUCLEOTIDE SEQUENCE [LARGE SCALE GENOMIC DNA]</scope>
    <source>
        <strain evidence="1 2">CGMCC 1.10390</strain>
    </source>
</reference>
<keyword evidence="2" id="KW-1185">Reference proteome</keyword>
<dbReference type="SUPFAM" id="SSF52540">
    <property type="entry name" value="P-loop containing nucleoside triphosphate hydrolases"/>
    <property type="match status" value="1"/>
</dbReference>
<organism evidence="1 2">
    <name type="scientific">Haloarchaeobius litoreus</name>
    <dbReference type="NCBI Taxonomy" id="755306"/>
    <lineage>
        <taxon>Archaea</taxon>
        <taxon>Methanobacteriati</taxon>
        <taxon>Methanobacteriota</taxon>
        <taxon>Stenosarchaea group</taxon>
        <taxon>Halobacteria</taxon>
        <taxon>Halobacteriales</taxon>
        <taxon>Halorubellaceae</taxon>
        <taxon>Haloarchaeobius</taxon>
    </lineage>
</organism>
<dbReference type="InterPro" id="IPR027417">
    <property type="entry name" value="P-loop_NTPase"/>
</dbReference>
<dbReference type="EMBL" id="JBHUDO010000004">
    <property type="protein sequence ID" value="MFD1647978.1"/>
    <property type="molecule type" value="Genomic_DNA"/>
</dbReference>
<evidence type="ECO:0008006" key="3">
    <source>
        <dbReference type="Google" id="ProtNLM"/>
    </source>
</evidence>
<protein>
    <recommendedName>
        <fullName evidence="3">Superfamily I DNA or RNA helicase</fullName>
    </recommendedName>
</protein>
<comment type="caution">
    <text evidence="1">The sequence shown here is derived from an EMBL/GenBank/DDBJ whole genome shotgun (WGS) entry which is preliminary data.</text>
</comment>
<accession>A0ABD6DS96</accession>
<dbReference type="RefSeq" id="WP_256401545.1">
    <property type="nucleotide sequence ID" value="NZ_JANHJR010000004.1"/>
</dbReference>
<name>A0ABD6DS96_9EURY</name>